<accession>M5R975</accession>
<gene>
    <name evidence="2" type="ORF">RMSM_07469</name>
</gene>
<keyword evidence="3" id="KW-1185">Reference proteome</keyword>
<feature type="non-terminal residue" evidence="2">
    <location>
        <position position="287"/>
    </location>
</feature>
<dbReference type="PANTHER" id="PTHR43798:SF33">
    <property type="entry name" value="HYDROLASE, PUTATIVE (AFU_ORTHOLOGUE AFUA_2G14860)-RELATED"/>
    <property type="match status" value="1"/>
</dbReference>
<comment type="caution">
    <text evidence="2">The sequence shown here is derived from an EMBL/GenBank/DDBJ whole genome shotgun (WGS) entry which is preliminary data.</text>
</comment>
<dbReference type="InterPro" id="IPR000073">
    <property type="entry name" value="AB_hydrolase_1"/>
</dbReference>
<dbReference type="AlphaFoldDB" id="M5R975"/>
<dbReference type="PANTHER" id="PTHR43798">
    <property type="entry name" value="MONOACYLGLYCEROL LIPASE"/>
    <property type="match status" value="1"/>
</dbReference>
<keyword evidence="2" id="KW-0378">Hydrolase</keyword>
<reference evidence="2 3" key="1">
    <citation type="journal article" date="2013" name="Mar. Genomics">
        <title>Expression of sulfatases in Rhodopirellula baltica and the diversity of sulfatases in the genus Rhodopirellula.</title>
        <authorList>
            <person name="Wegner C.E."/>
            <person name="Richter-Heitmann T."/>
            <person name="Klindworth A."/>
            <person name="Klockow C."/>
            <person name="Richter M."/>
            <person name="Achstetter T."/>
            <person name="Glockner F.O."/>
            <person name="Harder J."/>
        </authorList>
    </citation>
    <scope>NUCLEOTIDE SEQUENCE [LARGE SCALE GENOMIC DNA]</scope>
    <source>
        <strain evidence="2 3">SM1</strain>
    </source>
</reference>
<dbReference type="InterPro" id="IPR000639">
    <property type="entry name" value="Epox_hydrolase-like"/>
</dbReference>
<dbReference type="InterPro" id="IPR050266">
    <property type="entry name" value="AB_hydrolase_sf"/>
</dbReference>
<organism evidence="2 3">
    <name type="scientific">Rhodopirellula maiorica SM1</name>
    <dbReference type="NCBI Taxonomy" id="1265738"/>
    <lineage>
        <taxon>Bacteria</taxon>
        <taxon>Pseudomonadati</taxon>
        <taxon>Planctomycetota</taxon>
        <taxon>Planctomycetia</taxon>
        <taxon>Pirellulales</taxon>
        <taxon>Pirellulaceae</taxon>
        <taxon>Novipirellula</taxon>
    </lineage>
</organism>
<name>M5R975_9BACT</name>
<dbReference type="PRINTS" id="PR00412">
    <property type="entry name" value="EPOXHYDRLASE"/>
</dbReference>
<evidence type="ECO:0000313" key="3">
    <source>
        <dbReference type="Proteomes" id="UP000011991"/>
    </source>
</evidence>
<dbReference type="InterPro" id="IPR029058">
    <property type="entry name" value="AB_hydrolase_fold"/>
</dbReference>
<dbReference type="RefSeq" id="WP_008708686.1">
    <property type="nucleotide sequence ID" value="NZ_ANOG01001063.1"/>
</dbReference>
<dbReference type="Pfam" id="PF00561">
    <property type="entry name" value="Abhydrolase_1"/>
    <property type="match status" value="1"/>
</dbReference>
<dbReference type="PRINTS" id="PR00111">
    <property type="entry name" value="ABHYDROLASE"/>
</dbReference>
<proteinExistence type="predicted"/>
<dbReference type="GO" id="GO:0047372">
    <property type="term" value="F:monoacylglycerol lipase activity"/>
    <property type="evidence" value="ECO:0007669"/>
    <property type="project" value="TreeGrafter"/>
</dbReference>
<sequence>MNWREYQALQKVTELGDRFVSYVDEGGGNTADRDPVILLHGIPVWGYLWHRVLPAVATHHRTLIPDLLGFGFSDRRDCFDRSITRQAEMIDAWMEKLGIADAAFVAHDIGGGVALRLATLFPHRVSRLCVMNTVCYDSWPIELMLQFGHPSAKSIASASKTIGTLSVALKSGFATSPATEVMDGLLAPYHTEVGKLSLIRNAASLNTNQTTEITDRLHQIDVPTMVLWGEDDKFQLSQYGKRLAKDIPGAQWVPIANARHFVMLDQPERVATHLQSFLSAKTAATSA</sequence>
<dbReference type="Gene3D" id="3.40.50.1820">
    <property type="entry name" value="alpha/beta hydrolase"/>
    <property type="match status" value="1"/>
</dbReference>
<dbReference type="Proteomes" id="UP000011991">
    <property type="component" value="Unassembled WGS sequence"/>
</dbReference>
<dbReference type="EMBL" id="ANOG01001063">
    <property type="protein sequence ID" value="EMI15606.1"/>
    <property type="molecule type" value="Genomic_DNA"/>
</dbReference>
<feature type="domain" description="AB hydrolase-1" evidence="1">
    <location>
        <begin position="35"/>
        <end position="143"/>
    </location>
</feature>
<protein>
    <submittedName>
        <fullName evidence="2">Alpha/beta hydrolase fold-1 domain protein</fullName>
    </submittedName>
</protein>
<evidence type="ECO:0000259" key="1">
    <source>
        <dbReference type="Pfam" id="PF00561"/>
    </source>
</evidence>
<dbReference type="OrthoDB" id="252464at2"/>
<dbReference type="GO" id="GO:0016020">
    <property type="term" value="C:membrane"/>
    <property type="evidence" value="ECO:0007669"/>
    <property type="project" value="TreeGrafter"/>
</dbReference>
<evidence type="ECO:0000313" key="2">
    <source>
        <dbReference type="EMBL" id="EMI15606.1"/>
    </source>
</evidence>
<dbReference type="GO" id="GO:0046464">
    <property type="term" value="P:acylglycerol catabolic process"/>
    <property type="evidence" value="ECO:0007669"/>
    <property type="project" value="TreeGrafter"/>
</dbReference>
<dbReference type="SUPFAM" id="SSF53474">
    <property type="entry name" value="alpha/beta-Hydrolases"/>
    <property type="match status" value="1"/>
</dbReference>